<feature type="transmembrane region" description="Helical" evidence="1">
    <location>
        <begin position="65"/>
        <end position="86"/>
    </location>
</feature>
<dbReference type="Proteomes" id="UP000032141">
    <property type="component" value="Chromosome C8"/>
</dbReference>
<keyword evidence="1" id="KW-0472">Membrane</keyword>
<keyword evidence="1" id="KW-1133">Transmembrane helix</keyword>
<dbReference type="EnsemblPlants" id="Bo8g046090.1">
    <property type="protein sequence ID" value="Bo8g046090.1"/>
    <property type="gene ID" value="Bo8g046090"/>
</dbReference>
<dbReference type="AlphaFoldDB" id="A0A0D3DMD3"/>
<evidence type="ECO:0000313" key="2">
    <source>
        <dbReference type="EnsemblPlants" id="Bo8g046090.1"/>
    </source>
</evidence>
<dbReference type="Gramene" id="Bo8g046090.1">
    <property type="protein sequence ID" value="Bo8g046090.1"/>
    <property type="gene ID" value="Bo8g046090"/>
</dbReference>
<keyword evidence="3" id="KW-1185">Reference proteome</keyword>
<keyword evidence="1" id="KW-0812">Transmembrane</keyword>
<sequence>MVFHHMVLIFHSFKDLSNLPLIFSVFKSFERFWRYRFFRSGRLQDSLLTEPSPILPFIIDLKVLVFNQMVLIFHLNMYFVCSIKVFQI</sequence>
<dbReference type="HOGENOM" id="CLU_2472205_0_0_1"/>
<accession>A0A0D3DMD3</accession>
<organism evidence="2 3">
    <name type="scientific">Brassica oleracea var. oleracea</name>
    <dbReference type="NCBI Taxonomy" id="109376"/>
    <lineage>
        <taxon>Eukaryota</taxon>
        <taxon>Viridiplantae</taxon>
        <taxon>Streptophyta</taxon>
        <taxon>Embryophyta</taxon>
        <taxon>Tracheophyta</taxon>
        <taxon>Spermatophyta</taxon>
        <taxon>Magnoliopsida</taxon>
        <taxon>eudicotyledons</taxon>
        <taxon>Gunneridae</taxon>
        <taxon>Pentapetalae</taxon>
        <taxon>rosids</taxon>
        <taxon>malvids</taxon>
        <taxon>Brassicales</taxon>
        <taxon>Brassicaceae</taxon>
        <taxon>Brassiceae</taxon>
        <taxon>Brassica</taxon>
    </lineage>
</organism>
<reference evidence="2" key="2">
    <citation type="submission" date="2015-03" db="UniProtKB">
        <authorList>
            <consortium name="EnsemblPlants"/>
        </authorList>
    </citation>
    <scope>IDENTIFICATION</scope>
</reference>
<name>A0A0D3DMD3_BRAOL</name>
<evidence type="ECO:0000256" key="1">
    <source>
        <dbReference type="SAM" id="Phobius"/>
    </source>
</evidence>
<proteinExistence type="predicted"/>
<reference evidence="2 3" key="1">
    <citation type="journal article" date="2014" name="Genome Biol.">
        <title>Transcriptome and methylome profiling reveals relics of genome dominance in the mesopolyploid Brassica oleracea.</title>
        <authorList>
            <person name="Parkin I.A."/>
            <person name="Koh C."/>
            <person name="Tang H."/>
            <person name="Robinson S.J."/>
            <person name="Kagale S."/>
            <person name="Clarke W.E."/>
            <person name="Town C.D."/>
            <person name="Nixon J."/>
            <person name="Krishnakumar V."/>
            <person name="Bidwell S.L."/>
            <person name="Denoeud F."/>
            <person name="Belcram H."/>
            <person name="Links M.G."/>
            <person name="Just J."/>
            <person name="Clarke C."/>
            <person name="Bender T."/>
            <person name="Huebert T."/>
            <person name="Mason A.S."/>
            <person name="Pires J.C."/>
            <person name="Barker G."/>
            <person name="Moore J."/>
            <person name="Walley P.G."/>
            <person name="Manoli S."/>
            <person name="Batley J."/>
            <person name="Edwards D."/>
            <person name="Nelson M.N."/>
            <person name="Wang X."/>
            <person name="Paterson A.H."/>
            <person name="King G."/>
            <person name="Bancroft I."/>
            <person name="Chalhoub B."/>
            <person name="Sharpe A.G."/>
        </authorList>
    </citation>
    <scope>NUCLEOTIDE SEQUENCE</scope>
    <source>
        <strain evidence="2 3">cv. TO1000</strain>
    </source>
</reference>
<evidence type="ECO:0000313" key="3">
    <source>
        <dbReference type="Proteomes" id="UP000032141"/>
    </source>
</evidence>
<protein>
    <submittedName>
        <fullName evidence="2">Uncharacterized protein</fullName>
    </submittedName>
</protein>